<gene>
    <name evidence="1" type="ORF">SAMN02982919_03226</name>
</gene>
<dbReference type="AlphaFoldDB" id="A0A1H9SVL3"/>
<reference evidence="1 2" key="1">
    <citation type="submission" date="2016-10" db="EMBL/GenBank/DDBJ databases">
        <authorList>
            <person name="de Groot N.N."/>
        </authorList>
    </citation>
    <scope>NUCLEOTIDE SEQUENCE [LARGE SCALE GENOMIC DNA]</scope>
    <source>
        <strain evidence="1 2">ATCC 35958</strain>
    </source>
</reference>
<dbReference type="EMBL" id="FOGD01000024">
    <property type="protein sequence ID" value="SER88419.1"/>
    <property type="molecule type" value="Genomic_DNA"/>
</dbReference>
<sequence>MNNCGSFGLIKHKQSIRFSVRLPCNTLCGCSTYRMTLMQLLSKRQCLLRFNFSYGVATVTFGDAIGDA</sequence>
<dbReference type="Proteomes" id="UP000199766">
    <property type="component" value="Unassembled WGS sequence"/>
</dbReference>
<organism evidence="1 2">
    <name type="scientific">Giesbergeria anulus</name>
    <dbReference type="NCBI Taxonomy" id="180197"/>
    <lineage>
        <taxon>Bacteria</taxon>
        <taxon>Pseudomonadati</taxon>
        <taxon>Pseudomonadota</taxon>
        <taxon>Betaproteobacteria</taxon>
        <taxon>Burkholderiales</taxon>
        <taxon>Comamonadaceae</taxon>
        <taxon>Giesbergeria</taxon>
    </lineage>
</organism>
<evidence type="ECO:0000313" key="1">
    <source>
        <dbReference type="EMBL" id="SER88419.1"/>
    </source>
</evidence>
<proteinExistence type="predicted"/>
<keyword evidence="2" id="KW-1185">Reference proteome</keyword>
<name>A0A1H9SVL3_9BURK</name>
<accession>A0A1H9SVL3</accession>
<protein>
    <submittedName>
        <fullName evidence="1">Uncharacterized protein</fullName>
    </submittedName>
</protein>
<evidence type="ECO:0000313" key="2">
    <source>
        <dbReference type="Proteomes" id="UP000199766"/>
    </source>
</evidence>